<proteinExistence type="predicted"/>
<sequence>MRVLLHHQNGLQLSQRRLLHHHQKGLQLSRRSPFCQWKFQP</sequence>
<reference evidence="1" key="1">
    <citation type="submission" date="2018-02" db="EMBL/GenBank/DDBJ databases">
        <title>Rhizophora mucronata_Transcriptome.</title>
        <authorList>
            <person name="Meera S.P."/>
            <person name="Sreeshan A."/>
            <person name="Augustine A."/>
        </authorList>
    </citation>
    <scope>NUCLEOTIDE SEQUENCE</scope>
    <source>
        <tissue evidence="1">Leaf</tissue>
    </source>
</reference>
<accession>A0A2P2Q3W5</accession>
<protein>
    <submittedName>
        <fullName evidence="1">Uncharacterized protein</fullName>
    </submittedName>
</protein>
<dbReference type="EMBL" id="GGEC01081194">
    <property type="protein sequence ID" value="MBX61678.1"/>
    <property type="molecule type" value="Transcribed_RNA"/>
</dbReference>
<evidence type="ECO:0000313" key="1">
    <source>
        <dbReference type="EMBL" id="MBX61678.1"/>
    </source>
</evidence>
<organism evidence="1">
    <name type="scientific">Rhizophora mucronata</name>
    <name type="common">Asiatic mangrove</name>
    <dbReference type="NCBI Taxonomy" id="61149"/>
    <lineage>
        <taxon>Eukaryota</taxon>
        <taxon>Viridiplantae</taxon>
        <taxon>Streptophyta</taxon>
        <taxon>Embryophyta</taxon>
        <taxon>Tracheophyta</taxon>
        <taxon>Spermatophyta</taxon>
        <taxon>Magnoliopsida</taxon>
        <taxon>eudicotyledons</taxon>
        <taxon>Gunneridae</taxon>
        <taxon>Pentapetalae</taxon>
        <taxon>rosids</taxon>
        <taxon>fabids</taxon>
        <taxon>Malpighiales</taxon>
        <taxon>Rhizophoraceae</taxon>
        <taxon>Rhizophora</taxon>
    </lineage>
</organism>
<name>A0A2P2Q3W5_RHIMU</name>
<dbReference type="AlphaFoldDB" id="A0A2P2Q3W5"/>